<dbReference type="GO" id="GO:0005802">
    <property type="term" value="C:trans-Golgi network"/>
    <property type="evidence" value="ECO:0007669"/>
    <property type="project" value="TreeGrafter"/>
</dbReference>
<keyword evidence="2" id="KW-0813">Transport</keyword>
<keyword evidence="12" id="KW-1185">Reference proteome</keyword>
<gene>
    <name evidence="11" type="ORF">KP79_PYT19414</name>
</gene>
<reference evidence="11 12" key="1">
    <citation type="journal article" date="2017" name="Nat. Ecol. Evol.">
        <title>Scallop genome provides insights into evolution of bilaterian karyotype and development.</title>
        <authorList>
            <person name="Wang S."/>
            <person name="Zhang J."/>
            <person name="Jiao W."/>
            <person name="Li J."/>
            <person name="Xun X."/>
            <person name="Sun Y."/>
            <person name="Guo X."/>
            <person name="Huan P."/>
            <person name="Dong B."/>
            <person name="Zhang L."/>
            <person name="Hu X."/>
            <person name="Sun X."/>
            <person name="Wang J."/>
            <person name="Zhao C."/>
            <person name="Wang Y."/>
            <person name="Wang D."/>
            <person name="Huang X."/>
            <person name="Wang R."/>
            <person name="Lv J."/>
            <person name="Li Y."/>
            <person name="Zhang Z."/>
            <person name="Liu B."/>
            <person name="Lu W."/>
            <person name="Hui Y."/>
            <person name="Liang J."/>
            <person name="Zhou Z."/>
            <person name="Hou R."/>
            <person name="Li X."/>
            <person name="Liu Y."/>
            <person name="Li H."/>
            <person name="Ning X."/>
            <person name="Lin Y."/>
            <person name="Zhao L."/>
            <person name="Xing Q."/>
            <person name="Dou J."/>
            <person name="Li Y."/>
            <person name="Mao J."/>
            <person name="Guo H."/>
            <person name="Dou H."/>
            <person name="Li T."/>
            <person name="Mu C."/>
            <person name="Jiang W."/>
            <person name="Fu Q."/>
            <person name="Fu X."/>
            <person name="Miao Y."/>
            <person name="Liu J."/>
            <person name="Yu Q."/>
            <person name="Li R."/>
            <person name="Liao H."/>
            <person name="Li X."/>
            <person name="Kong Y."/>
            <person name="Jiang Z."/>
            <person name="Chourrout D."/>
            <person name="Li R."/>
            <person name="Bao Z."/>
        </authorList>
    </citation>
    <scope>NUCLEOTIDE SEQUENCE [LARGE SCALE GENOMIC DNA]</scope>
    <source>
        <strain evidence="11 12">PY_sf001</strain>
    </source>
</reference>
<comment type="subcellular location">
    <subcellularLocation>
        <location evidence="1">Endomembrane system</location>
    </subcellularLocation>
</comment>
<sequence>MKSLISICMVAWTVTVVSCKTPHIPVTCKKISPCVCRDETGKYVDLRSLAKKNGAPKFLDYPTAGGDSNLYSFNPCYGFNEGENNSLCRNVSVCQANKDKTRFMAIGEQDTAQFSHGDNGNLSLVFGSSLNRYKITTFVILYCAEDVEDGYFRVIGDIGNHSYWLQLRSKHCCPKNESEIKDLDELLGVNNSWEEMTMPTMTSHSVVTMTTSPDIPGSIDVIVVILFCILVVAVMILAALAGAVLYYRARHPMFGKNVYYHPVDNDDEEYDVHFDQLSTERGKEDKFKNDVYGHMTS</sequence>
<evidence type="ECO:0000256" key="9">
    <source>
        <dbReference type="SAM" id="SignalP"/>
    </source>
</evidence>
<feature type="domain" description="MRH" evidence="10">
    <location>
        <begin position="26"/>
        <end position="175"/>
    </location>
</feature>
<keyword evidence="5 8" id="KW-1133">Transmembrane helix</keyword>
<evidence type="ECO:0000256" key="5">
    <source>
        <dbReference type="ARBA" id="ARBA00022989"/>
    </source>
</evidence>
<comment type="caution">
    <text evidence="11">The sequence shown here is derived from an EMBL/GenBank/DDBJ whole genome shotgun (WGS) entry which is preliminary data.</text>
</comment>
<dbReference type="InterPro" id="IPR044865">
    <property type="entry name" value="MRH_dom"/>
</dbReference>
<feature type="transmembrane region" description="Helical" evidence="8">
    <location>
        <begin position="221"/>
        <end position="247"/>
    </location>
</feature>
<evidence type="ECO:0000259" key="10">
    <source>
        <dbReference type="PROSITE" id="PS51914"/>
    </source>
</evidence>
<name>A0A210PP01_MIZYE</name>
<evidence type="ECO:0000256" key="1">
    <source>
        <dbReference type="ARBA" id="ARBA00004308"/>
    </source>
</evidence>
<dbReference type="PROSITE" id="PS51257">
    <property type="entry name" value="PROKAR_LIPOPROTEIN"/>
    <property type="match status" value="1"/>
</dbReference>
<evidence type="ECO:0000313" key="12">
    <source>
        <dbReference type="Proteomes" id="UP000242188"/>
    </source>
</evidence>
<evidence type="ECO:0000256" key="2">
    <source>
        <dbReference type="ARBA" id="ARBA00022448"/>
    </source>
</evidence>
<evidence type="ECO:0000256" key="7">
    <source>
        <dbReference type="ARBA" id="ARBA00023157"/>
    </source>
</evidence>
<dbReference type="InterPro" id="IPR009011">
    <property type="entry name" value="Man6P_isomerase_rcpt-bd_dom_sf"/>
</dbReference>
<feature type="chain" id="PRO_5012125949" description="MRH domain-containing protein" evidence="9">
    <location>
        <begin position="20"/>
        <end position="297"/>
    </location>
</feature>
<evidence type="ECO:0000256" key="6">
    <source>
        <dbReference type="ARBA" id="ARBA00023136"/>
    </source>
</evidence>
<dbReference type="OrthoDB" id="6129461at2759"/>
<dbReference type="AlphaFoldDB" id="A0A210PP01"/>
<dbReference type="PANTHER" id="PTHR15071:SF0">
    <property type="entry name" value="MANNOSE 6-PHOSPHATE RECEPTOR-LIKE PROTEIN 1"/>
    <property type="match status" value="1"/>
</dbReference>
<dbReference type="GO" id="GO:0010008">
    <property type="term" value="C:endosome membrane"/>
    <property type="evidence" value="ECO:0007669"/>
    <property type="project" value="UniProtKB-SubCell"/>
</dbReference>
<dbReference type="Proteomes" id="UP000242188">
    <property type="component" value="Unassembled WGS sequence"/>
</dbReference>
<proteinExistence type="predicted"/>
<keyword evidence="3 8" id="KW-0812">Transmembrane</keyword>
<dbReference type="PROSITE" id="PS51914">
    <property type="entry name" value="MRH"/>
    <property type="match status" value="1"/>
</dbReference>
<dbReference type="EMBL" id="NEDP02005571">
    <property type="protein sequence ID" value="OWF38203.1"/>
    <property type="molecule type" value="Genomic_DNA"/>
</dbReference>
<feature type="signal peptide" evidence="9">
    <location>
        <begin position="1"/>
        <end position="19"/>
    </location>
</feature>
<protein>
    <recommendedName>
        <fullName evidence="10">MRH domain-containing protein</fullName>
    </recommendedName>
</protein>
<dbReference type="SUPFAM" id="SSF50911">
    <property type="entry name" value="Mannose 6-phosphate receptor domain"/>
    <property type="match status" value="1"/>
</dbReference>
<evidence type="ECO:0000313" key="11">
    <source>
        <dbReference type="EMBL" id="OWF38203.1"/>
    </source>
</evidence>
<evidence type="ECO:0000256" key="8">
    <source>
        <dbReference type="SAM" id="Phobius"/>
    </source>
</evidence>
<accession>A0A210PP01</accession>
<dbReference type="Gene3D" id="2.70.130.10">
    <property type="entry name" value="Mannose-6-phosphate receptor binding domain"/>
    <property type="match status" value="1"/>
</dbReference>
<organism evidence="11 12">
    <name type="scientific">Mizuhopecten yessoensis</name>
    <name type="common">Japanese scallop</name>
    <name type="synonym">Patinopecten yessoensis</name>
    <dbReference type="NCBI Taxonomy" id="6573"/>
    <lineage>
        <taxon>Eukaryota</taxon>
        <taxon>Metazoa</taxon>
        <taxon>Spiralia</taxon>
        <taxon>Lophotrochozoa</taxon>
        <taxon>Mollusca</taxon>
        <taxon>Bivalvia</taxon>
        <taxon>Autobranchia</taxon>
        <taxon>Pteriomorphia</taxon>
        <taxon>Pectinida</taxon>
        <taxon>Pectinoidea</taxon>
        <taxon>Pectinidae</taxon>
        <taxon>Mizuhopecten</taxon>
    </lineage>
</organism>
<evidence type="ECO:0000256" key="3">
    <source>
        <dbReference type="ARBA" id="ARBA00022692"/>
    </source>
</evidence>
<dbReference type="GO" id="GO:0000139">
    <property type="term" value="C:Golgi membrane"/>
    <property type="evidence" value="ECO:0007669"/>
    <property type="project" value="UniProtKB-SubCell"/>
</dbReference>
<keyword evidence="7" id="KW-1015">Disulfide bond</keyword>
<evidence type="ECO:0000256" key="4">
    <source>
        <dbReference type="ARBA" id="ARBA00022729"/>
    </source>
</evidence>
<dbReference type="PANTHER" id="PTHR15071">
    <property type="entry name" value="MANNOSE-6-PHOSPHATE RECEPTOR FAMILY MEMBER"/>
    <property type="match status" value="1"/>
</dbReference>
<keyword evidence="6 8" id="KW-0472">Membrane</keyword>
<keyword evidence="4 9" id="KW-0732">Signal</keyword>